<keyword evidence="1" id="KW-1133">Transmembrane helix</keyword>
<dbReference type="Proteomes" id="UP000199047">
    <property type="component" value="Unassembled WGS sequence"/>
</dbReference>
<dbReference type="Proteomes" id="UP000198868">
    <property type="component" value="Unassembled WGS sequence"/>
</dbReference>
<evidence type="ECO:0000313" key="3">
    <source>
        <dbReference type="EMBL" id="CUW10956.1"/>
    </source>
</evidence>
<proteinExistence type="predicted"/>
<feature type="transmembrane region" description="Helical" evidence="1">
    <location>
        <begin position="28"/>
        <end position="47"/>
    </location>
</feature>
<evidence type="ECO:0000313" key="2">
    <source>
        <dbReference type="EMBL" id="CUW09887.1"/>
    </source>
</evidence>
<evidence type="ECO:0000313" key="5">
    <source>
        <dbReference type="Proteomes" id="UP000199047"/>
    </source>
</evidence>
<sequence length="103" mass="12031">MNQKRFLKVAQQENNDEGQIAEHKNITVVHYIMLLVAWLFIFTVRLVQKEPTNDLFFMILLLALGHEAYLFKRKSSFFSIITIIILLIATIMTAWSIVGMIFK</sequence>
<protein>
    <submittedName>
        <fullName evidence="3">Uncharacterized protein</fullName>
    </submittedName>
</protein>
<keyword evidence="1" id="KW-0812">Transmembrane</keyword>
<dbReference type="RefSeq" id="WP_010388261.1">
    <property type="nucleotide sequence ID" value="NZ_FBSX01000007.1"/>
</dbReference>
<dbReference type="EMBL" id="FBTB01000010">
    <property type="protein sequence ID" value="CUW09887.1"/>
    <property type="molecule type" value="Genomic_DNA"/>
</dbReference>
<dbReference type="AlphaFoldDB" id="A0AAN2UFL6"/>
<feature type="transmembrane region" description="Helical" evidence="1">
    <location>
        <begin position="77"/>
        <end position="102"/>
    </location>
</feature>
<accession>A0AAN2UFL6</accession>
<organism evidence="3 4">
    <name type="scientific">Leuconostoc inhae</name>
    <dbReference type="NCBI Taxonomy" id="178001"/>
    <lineage>
        <taxon>Bacteria</taxon>
        <taxon>Bacillati</taxon>
        <taxon>Bacillota</taxon>
        <taxon>Bacilli</taxon>
        <taxon>Lactobacillales</taxon>
        <taxon>Lactobacillaceae</taxon>
        <taxon>Leuconostoc</taxon>
    </lineage>
</organism>
<name>A0AAN2UFL6_9LACO</name>
<keyword evidence="1" id="KW-0472">Membrane</keyword>
<comment type="caution">
    <text evidence="3">The sequence shown here is derived from an EMBL/GenBank/DDBJ whole genome shotgun (WGS) entry which is preliminary data.</text>
</comment>
<evidence type="ECO:0000313" key="4">
    <source>
        <dbReference type="Proteomes" id="UP000198868"/>
    </source>
</evidence>
<keyword evidence="5" id="KW-1185">Reference proteome</keyword>
<dbReference type="InterPro" id="IPR045620">
    <property type="entry name" value="DUF6442"/>
</dbReference>
<dbReference type="GeneID" id="34300472"/>
<reference evidence="4 5" key="1">
    <citation type="submission" date="2015-12" db="EMBL/GenBank/DDBJ databases">
        <authorList>
            <person name="Andreevskaya M."/>
        </authorList>
    </citation>
    <scope>NUCLEOTIDE SEQUENCE [LARGE SCALE GENOMIC DNA]</scope>
    <source>
        <strain evidence="2 5">KSL4-2</strain>
        <strain evidence="3 4">PL111</strain>
    </source>
</reference>
<evidence type="ECO:0000256" key="1">
    <source>
        <dbReference type="SAM" id="Phobius"/>
    </source>
</evidence>
<gene>
    <name evidence="2" type="ORF">KSL4_1619</name>
    <name evidence="3" type="ORF">PL111_1676</name>
</gene>
<dbReference type="EMBL" id="FBTU01000016">
    <property type="protein sequence ID" value="CUW10956.1"/>
    <property type="molecule type" value="Genomic_DNA"/>
</dbReference>
<dbReference type="Pfam" id="PF20040">
    <property type="entry name" value="DUF6442"/>
    <property type="match status" value="1"/>
</dbReference>